<reference evidence="1 2" key="1">
    <citation type="journal article" date="2014" name="Genome Announc.">
        <title>Complete Genome Sequence of the Thermophilic Polychlorinated Biphenyl Degrader Geobacillus sp. Strain JF8 (NBRC 109937).</title>
        <authorList>
            <person name="Shintani M."/>
            <person name="Ohtsubo Y."/>
            <person name="Fukuda K."/>
            <person name="Hosoyama A."/>
            <person name="Ohji S."/>
            <person name="Yamazoe A."/>
            <person name="Fujita N."/>
            <person name="Nagata Y."/>
            <person name="Tsuda M."/>
            <person name="Hatta T."/>
            <person name="Kimbara K."/>
        </authorList>
    </citation>
    <scope>NUCLEOTIDE SEQUENCE [LARGE SCALE GENOMIC DNA]</scope>
    <source>
        <strain evidence="1 2">JF8</strain>
    </source>
</reference>
<organism evidence="1 2">
    <name type="scientific">Geobacillus genomosp. 3</name>
    <dbReference type="NCBI Taxonomy" id="1921421"/>
    <lineage>
        <taxon>Bacteria</taxon>
        <taxon>Bacillati</taxon>
        <taxon>Bacillota</taxon>
        <taxon>Bacilli</taxon>
        <taxon>Bacillales</taxon>
        <taxon>Anoxybacillaceae</taxon>
        <taxon>Geobacillus</taxon>
    </lineage>
</organism>
<keyword evidence="2" id="KW-1185">Reference proteome</keyword>
<dbReference type="AlphaFoldDB" id="S6A0Q9"/>
<dbReference type="EMBL" id="CP006254">
    <property type="protein sequence ID" value="AGT31296.1"/>
    <property type="molecule type" value="Genomic_DNA"/>
</dbReference>
<dbReference type="KEGG" id="gjf:M493_04970"/>
<dbReference type="STRING" id="1921421.M493_04970"/>
<dbReference type="Proteomes" id="UP000015500">
    <property type="component" value="Chromosome"/>
</dbReference>
<name>S6A0Q9_GEOG3</name>
<evidence type="ECO:0000313" key="1">
    <source>
        <dbReference type="EMBL" id="AGT31296.1"/>
    </source>
</evidence>
<proteinExistence type="predicted"/>
<sequence>MLSNIGILGFTLLLIFCLAHLRPFEIAGNWADVR</sequence>
<protein>
    <submittedName>
        <fullName evidence="1">Uncharacterized protein</fullName>
    </submittedName>
</protein>
<gene>
    <name evidence="1" type="ORF">M493_04970</name>
</gene>
<evidence type="ECO:0000313" key="2">
    <source>
        <dbReference type="Proteomes" id="UP000015500"/>
    </source>
</evidence>
<dbReference type="HOGENOM" id="CLU_3373952_0_0_9"/>
<accession>S6A0Q9</accession>